<dbReference type="InterPro" id="IPR000160">
    <property type="entry name" value="GGDEF_dom"/>
</dbReference>
<dbReference type="Gene3D" id="3.20.20.450">
    <property type="entry name" value="EAL domain"/>
    <property type="match status" value="1"/>
</dbReference>
<dbReference type="RefSeq" id="WP_108001857.1">
    <property type="nucleotide sequence ID" value="NZ_JBHEEX010000001.1"/>
</dbReference>
<feature type="domain" description="EAL" evidence="1">
    <location>
        <begin position="282"/>
        <end position="532"/>
    </location>
</feature>
<evidence type="ECO:0000259" key="2">
    <source>
        <dbReference type="PROSITE" id="PS50887"/>
    </source>
</evidence>
<dbReference type="InterPro" id="IPR029787">
    <property type="entry name" value="Nucleotide_cyclase"/>
</dbReference>
<accession>A0A2T5BF27</accession>
<dbReference type="CDD" id="cd01948">
    <property type="entry name" value="EAL"/>
    <property type="match status" value="1"/>
</dbReference>
<dbReference type="AlphaFoldDB" id="A0A2T5BF27"/>
<dbReference type="Proteomes" id="UP000241247">
    <property type="component" value="Unassembled WGS sequence"/>
</dbReference>
<evidence type="ECO:0000313" key="3">
    <source>
        <dbReference type="EMBL" id="PTM97594.1"/>
    </source>
</evidence>
<proteinExistence type="predicted"/>
<dbReference type="EMBL" id="PZZZ01000002">
    <property type="protein sequence ID" value="PTM97594.1"/>
    <property type="molecule type" value="Genomic_DNA"/>
</dbReference>
<dbReference type="InterPro" id="IPR001633">
    <property type="entry name" value="EAL_dom"/>
</dbReference>
<feature type="domain" description="GGDEF" evidence="2">
    <location>
        <begin position="140"/>
        <end position="273"/>
    </location>
</feature>
<dbReference type="InterPro" id="IPR052155">
    <property type="entry name" value="Biofilm_reg_signaling"/>
</dbReference>
<dbReference type="NCBIfam" id="TIGR00254">
    <property type="entry name" value="GGDEF"/>
    <property type="match status" value="1"/>
</dbReference>
<dbReference type="Gene3D" id="3.30.70.270">
    <property type="match status" value="1"/>
</dbReference>
<protein>
    <submittedName>
        <fullName evidence="3">Diguanylate cyclase (GGDEF)-like protein</fullName>
    </submittedName>
</protein>
<dbReference type="InterPro" id="IPR043128">
    <property type="entry name" value="Rev_trsase/Diguanyl_cyclase"/>
</dbReference>
<dbReference type="Pfam" id="PF00563">
    <property type="entry name" value="EAL"/>
    <property type="match status" value="1"/>
</dbReference>
<comment type="caution">
    <text evidence="3">The sequence shown here is derived from an EMBL/GenBank/DDBJ whole genome shotgun (WGS) entry which is preliminary data.</text>
</comment>
<dbReference type="SMART" id="SM00267">
    <property type="entry name" value="GGDEF"/>
    <property type="match status" value="1"/>
</dbReference>
<evidence type="ECO:0000259" key="1">
    <source>
        <dbReference type="PROSITE" id="PS50883"/>
    </source>
</evidence>
<dbReference type="Pfam" id="PF00990">
    <property type="entry name" value="GGDEF"/>
    <property type="match status" value="1"/>
</dbReference>
<keyword evidence="4" id="KW-1185">Reference proteome</keyword>
<dbReference type="PANTHER" id="PTHR44757:SF2">
    <property type="entry name" value="BIOFILM ARCHITECTURE MAINTENANCE PROTEIN MBAA"/>
    <property type="match status" value="1"/>
</dbReference>
<dbReference type="InterPro" id="IPR035919">
    <property type="entry name" value="EAL_sf"/>
</dbReference>
<organism evidence="3 4">
    <name type="scientific">Mycoplana dimorpha</name>
    <dbReference type="NCBI Taxonomy" id="28320"/>
    <lineage>
        <taxon>Bacteria</taxon>
        <taxon>Pseudomonadati</taxon>
        <taxon>Pseudomonadota</taxon>
        <taxon>Alphaproteobacteria</taxon>
        <taxon>Hyphomicrobiales</taxon>
        <taxon>Rhizobiaceae</taxon>
        <taxon>Mycoplana</taxon>
    </lineage>
</organism>
<dbReference type="SUPFAM" id="SSF141868">
    <property type="entry name" value="EAL domain-like"/>
    <property type="match status" value="1"/>
</dbReference>
<dbReference type="CDD" id="cd01949">
    <property type="entry name" value="GGDEF"/>
    <property type="match status" value="1"/>
</dbReference>
<dbReference type="SMART" id="SM00052">
    <property type="entry name" value="EAL"/>
    <property type="match status" value="1"/>
</dbReference>
<name>A0A2T5BF27_MYCDI</name>
<dbReference type="SUPFAM" id="SSF55073">
    <property type="entry name" value="Nucleotide cyclase"/>
    <property type="match status" value="1"/>
</dbReference>
<sequence>MSKAAAAARDAERFFDCNRLGLPVVAFRHDGGVQYANEPAMQLAGADPAAQRLFFDRLYRARRLPEEASGIRRTGTIELGDGSTQAIWETPGDEHVVVTLTPWDEPGPEQGLFPVDELTGLCGRSELLFTLEGAAAEQRDDIAVYALDLDRFKFVNDTLGHPIGDALLKAVAKRLRGACRQDDLIARVGGDEFIIVQTNVSDVNEAIRLAERLVDLIGRTYLLSGHSVNVGVSVGIAFSGNDARDPERLLQNADLALYRAKNDGRGRYALFDPELHEKMQRRRALEIDLRRALAFRQFVLVYQPQVDLVRNRVTGFEALIRWHHPERGVVSPLEFIPLAEEIGLITQIGEWVLRTACKDAAGWPDDLSVSVNVSPVQFRGGNLGDIVVSALGGAGLPAHRLELEITESALLNYTDEVLATLKSVKALGVQVSMDDFGTGYSSLSYLQKFPFDKIKIDQSFIRGADSRLECQAVLRAVAGLGMSLGMKTIAEGVETEEQLERVRAEGCTSVQGYFTGRPIAEIDIDAFLSSWNRQKEAGNE</sequence>
<dbReference type="PROSITE" id="PS50887">
    <property type="entry name" value="GGDEF"/>
    <property type="match status" value="1"/>
</dbReference>
<gene>
    <name evidence="3" type="ORF">C7449_102470</name>
</gene>
<dbReference type="OrthoDB" id="9814202at2"/>
<reference evidence="3 4" key="1">
    <citation type="submission" date="2018-04" db="EMBL/GenBank/DDBJ databases">
        <title>Genomic Encyclopedia of Type Strains, Phase IV (KMG-IV): sequencing the most valuable type-strain genomes for metagenomic binning, comparative biology and taxonomic classification.</title>
        <authorList>
            <person name="Goeker M."/>
        </authorList>
    </citation>
    <scope>NUCLEOTIDE SEQUENCE [LARGE SCALE GENOMIC DNA]</scope>
    <source>
        <strain evidence="3 4">DSM 7138</strain>
    </source>
</reference>
<dbReference type="PROSITE" id="PS50883">
    <property type="entry name" value="EAL"/>
    <property type="match status" value="1"/>
</dbReference>
<dbReference type="PANTHER" id="PTHR44757">
    <property type="entry name" value="DIGUANYLATE CYCLASE DGCP"/>
    <property type="match status" value="1"/>
</dbReference>
<evidence type="ECO:0000313" key="4">
    <source>
        <dbReference type="Proteomes" id="UP000241247"/>
    </source>
</evidence>